<evidence type="ECO:0000313" key="1">
    <source>
        <dbReference type="EMBL" id="REI39211.1"/>
    </source>
</evidence>
<feature type="non-terminal residue" evidence="1">
    <location>
        <position position="46"/>
    </location>
</feature>
<accession>A0ABX9KCN1</accession>
<dbReference type="Proteomes" id="UP000263486">
    <property type="component" value="Unassembled WGS sequence"/>
</dbReference>
<dbReference type="EMBL" id="QUAJ01000079">
    <property type="protein sequence ID" value="REI39211.1"/>
    <property type="molecule type" value="Genomic_DNA"/>
</dbReference>
<comment type="caution">
    <text evidence="1">The sequence shown here is derived from an EMBL/GenBank/DDBJ whole genome shotgun (WGS) entry which is preliminary data.</text>
</comment>
<protein>
    <submittedName>
        <fullName evidence="1">Serine/threonine transporter SstT</fullName>
    </submittedName>
</protein>
<gene>
    <name evidence="2" type="ORF">DYH56_15380</name>
    <name evidence="1" type="ORF">DYH56_15735</name>
</gene>
<proteinExistence type="predicted"/>
<dbReference type="EMBL" id="QUAJ01000054">
    <property type="protein sequence ID" value="REI39288.1"/>
    <property type="molecule type" value="Genomic_DNA"/>
</dbReference>
<organism evidence="1 3">
    <name type="scientific">Psychrilyobacter piezotolerans</name>
    <dbReference type="NCBI Taxonomy" id="2293438"/>
    <lineage>
        <taxon>Bacteria</taxon>
        <taxon>Fusobacteriati</taxon>
        <taxon>Fusobacteriota</taxon>
        <taxon>Fusobacteriia</taxon>
        <taxon>Fusobacteriales</taxon>
        <taxon>Fusobacteriaceae</taxon>
        <taxon>Psychrilyobacter</taxon>
    </lineage>
</organism>
<keyword evidence="3" id="KW-1185">Reference proteome</keyword>
<evidence type="ECO:0000313" key="2">
    <source>
        <dbReference type="EMBL" id="REI39288.1"/>
    </source>
</evidence>
<reference evidence="1 3" key="1">
    <citation type="submission" date="2018-08" db="EMBL/GenBank/DDBJ databases">
        <title>Draft genome sequence of Psychrilyobacter sp. strain SD5 isolated from Black Sea water.</title>
        <authorList>
            <person name="Yadav S."/>
            <person name="Villanueva L."/>
            <person name="Damste J.S.S."/>
        </authorList>
    </citation>
    <scope>NUCLEOTIDE SEQUENCE [LARGE SCALE GENOMIC DNA]</scope>
    <source>
        <strain evidence="1 3">SD5</strain>
    </source>
</reference>
<sequence>MFSKWNQLSLVKRIIVGLIVGIILAIAAPDAAKPVELLGSLFVGAL</sequence>
<evidence type="ECO:0000313" key="3">
    <source>
        <dbReference type="Proteomes" id="UP000263486"/>
    </source>
</evidence>
<name>A0ABX9KCN1_9FUSO</name>